<reference evidence="1 2" key="3">
    <citation type="journal article" date="1997" name="Protein Eng.">
        <title>High-resolution crystal structure of M-protease: phylogeny aided analysis of the high-alkaline adaptation mechanism.</title>
        <authorList>
            <person name="Shirai T."/>
            <person name="Suzuki A."/>
            <person name="Yamane T."/>
            <person name="Ashida T."/>
            <person name="Kobayashi T."/>
            <person name="Ito S."/>
        </authorList>
    </citation>
    <scope>NUCLEOTIDE SEQUENCE [LARGE SCALE GENOMIC DNA]</scope>
    <source>
        <strain evidence="1 2">KSM-K16</strain>
    </source>
</reference>
<dbReference type="HOGENOM" id="CLU_158425_2_0_9"/>
<protein>
    <recommendedName>
        <fullName evidence="3">DUF2158 domain-containing protein</fullName>
    </recommendedName>
</protein>
<name>Q5WI92_SHOC1</name>
<organism evidence="1 2">
    <name type="scientific">Shouchella clausii (strain KSM-K16)</name>
    <name type="common">Alkalihalobacillus clausii</name>
    <dbReference type="NCBI Taxonomy" id="66692"/>
    <lineage>
        <taxon>Bacteria</taxon>
        <taxon>Bacillati</taxon>
        <taxon>Bacillota</taxon>
        <taxon>Bacilli</taxon>
        <taxon>Bacillales</taxon>
        <taxon>Bacillaceae</taxon>
        <taxon>Shouchella</taxon>
    </lineage>
</organism>
<reference evidence="1 2" key="1">
    <citation type="journal article" date="1994" name="J. Ferment. Bioeng.">
        <title>Molecular cloning and nucleotide sequence of the gene for an alkaline protease from the alkalophilic Bacillus sp. KSM-K16.</title>
        <authorList>
            <person name="Hakamada Y."/>
            <person name="Kobayashi T."/>
            <person name="Hitomi J."/>
            <person name="Kawai S."/>
            <person name="Ito S."/>
        </authorList>
    </citation>
    <scope>NUCLEOTIDE SEQUENCE [LARGE SCALE GENOMIC DNA]</scope>
    <source>
        <strain evidence="1 2">KSM-K16</strain>
    </source>
</reference>
<evidence type="ECO:0000313" key="1">
    <source>
        <dbReference type="EMBL" id="BAD63913.1"/>
    </source>
</evidence>
<evidence type="ECO:0000313" key="2">
    <source>
        <dbReference type="Proteomes" id="UP000001168"/>
    </source>
</evidence>
<dbReference type="EMBL" id="AP006627">
    <property type="protein sequence ID" value="BAD63913.1"/>
    <property type="molecule type" value="Genomic_DNA"/>
</dbReference>
<accession>Q5WI92</accession>
<dbReference type="KEGG" id="bcl:ABC1375"/>
<reference evidence="2" key="4">
    <citation type="submission" date="2003-10" db="EMBL/GenBank/DDBJ databases">
        <title>The complete genome sequence of the alkaliphilic Bacillus clausii KSM-K16.</title>
        <authorList>
            <person name="Takaki Y."/>
            <person name="Kageyama Y."/>
            <person name="Shimamura S."/>
            <person name="Suzuki H."/>
            <person name="Nishi S."/>
            <person name="Hatada Y."/>
            <person name="Kawai S."/>
            <person name="Ito S."/>
            <person name="Horikoshi K."/>
        </authorList>
    </citation>
    <scope>NUCLEOTIDE SEQUENCE [LARGE SCALE GENOMIC DNA]</scope>
    <source>
        <strain evidence="2">KSM-K16</strain>
    </source>
</reference>
<evidence type="ECO:0008006" key="3">
    <source>
        <dbReference type="Google" id="ProtNLM"/>
    </source>
</evidence>
<dbReference type="AlphaFoldDB" id="Q5WI92"/>
<reference evidence="1 2" key="2">
    <citation type="journal article" date="1995" name="Appl. Microbiol. Biotechnol.">
        <title>Purification and properties of an alkaline protease from alkalophilic Bacillus sp. KSM-K16.</title>
        <authorList>
            <person name="Kobayashi T."/>
            <person name="Hakamada Y."/>
            <person name="Adachi S."/>
            <person name="Hitomi J."/>
            <person name="Yoshimatsu T."/>
            <person name="Koike K."/>
            <person name="Kawai S."/>
            <person name="Ito S."/>
        </authorList>
    </citation>
    <scope>NUCLEOTIDE SEQUENCE [LARGE SCALE GENOMIC DNA]</scope>
    <source>
        <strain evidence="1 2">KSM-K16</strain>
    </source>
</reference>
<dbReference type="STRING" id="66692.ABC1375"/>
<reference evidence="1 2" key="5">
    <citation type="journal article" date="2007" name="Extremophiles">
        <title>Intragenomic diversity of the V1 regions of 16S rRNA genes in high-alkaline protease-producing Bacillus clausii spp.</title>
        <authorList>
            <person name="Kageyama Y."/>
            <person name="Takaki Y."/>
            <person name="Shimamura S."/>
            <person name="Nishi S."/>
            <person name="Nogi Y."/>
            <person name="Uchimura K."/>
            <person name="Kobayashi T."/>
            <person name="Hitomi J."/>
            <person name="Ozaki K."/>
            <person name="Kawai S."/>
            <person name="Ito S."/>
            <person name="Horikoshi K."/>
        </authorList>
    </citation>
    <scope>NUCLEOTIDE SEQUENCE [LARGE SCALE GENOMIC DNA]</scope>
    <source>
        <strain evidence="1 2">KSM-K16</strain>
    </source>
</reference>
<keyword evidence="2" id="KW-1185">Reference proteome</keyword>
<sequence length="62" mass="7164">MSVKPLKKGDKVVMHTCLEAESNDGIIWTCKTDERKLHETHDYTVVWLEGFSGCFSTEYLQK</sequence>
<dbReference type="eggNOG" id="ENOG5033F95">
    <property type="taxonomic scope" value="Bacteria"/>
</dbReference>
<proteinExistence type="predicted"/>
<dbReference type="Proteomes" id="UP000001168">
    <property type="component" value="Chromosome"/>
</dbReference>
<gene>
    <name evidence="1" type="ordered locus">ABC1375</name>
</gene>
<dbReference type="OrthoDB" id="1449410at2"/>
<dbReference type="RefSeq" id="WP_011246226.1">
    <property type="nucleotide sequence ID" value="NC_006582.1"/>
</dbReference>